<organismHost>
    <name type="scientific">Melanoplus sanguinipes</name>
    <name type="common">Migratory grasshopper</name>
    <dbReference type="NCBI Taxonomy" id="65742"/>
</organismHost>
<dbReference type="KEGG" id="vg:1449833"/>
<dbReference type="PIR" id="T28196">
    <property type="entry name" value="T28196"/>
</dbReference>
<keyword evidence="2" id="KW-1185">Reference proteome</keyword>
<dbReference type="RefSeq" id="NP_048106.1">
    <property type="nucleotide sequence ID" value="NC_001993.1"/>
</dbReference>
<dbReference type="EMBL" id="AF063866">
    <property type="protein sequence ID" value="AAC97838.1"/>
    <property type="molecule type" value="Genomic_DNA"/>
</dbReference>
<name>Q9YW57_MSEPV</name>
<dbReference type="Proteomes" id="UP000172353">
    <property type="component" value="Segment"/>
</dbReference>
<protein>
    <submittedName>
        <fullName evidence="1">Uncharacterized protein</fullName>
    </submittedName>
</protein>
<organism evidence="1 2">
    <name type="scientific">Melanoplus sanguinipes entomopoxvirus</name>
    <name type="common">MsEPV</name>
    <dbReference type="NCBI Taxonomy" id="83191"/>
    <lineage>
        <taxon>Viruses</taxon>
        <taxon>Varidnaviria</taxon>
        <taxon>Bamfordvirae</taxon>
        <taxon>Nucleocytoviricota</taxon>
        <taxon>Pokkesviricetes</taxon>
        <taxon>Chitovirales</taxon>
        <taxon>Poxviridae</taxon>
        <taxon>Entomopoxvirinae</taxon>
        <taxon>Deltaentomopoxvirus</taxon>
        <taxon>Deltaentomopoxvirus msanguinipes</taxon>
    </lineage>
</organism>
<evidence type="ECO:0000313" key="1">
    <source>
        <dbReference type="EMBL" id="AAC97838.1"/>
    </source>
</evidence>
<dbReference type="GeneID" id="1449833"/>
<gene>
    <name evidence="1" type="primary">MSV035</name>
</gene>
<accession>Q9YW57</accession>
<reference evidence="1 2" key="1">
    <citation type="journal article" date="1999" name="J. Virol.">
        <title>The genome of Melanoplus sanguinipes entomopoxvirus.</title>
        <authorList>
            <person name="Afonso C.L."/>
            <person name="Tulman E.R."/>
            <person name="Lu Z."/>
            <person name="Oma E."/>
            <person name="Kutish G.F."/>
            <person name="Rock D.L."/>
        </authorList>
    </citation>
    <scope>NUCLEOTIDE SEQUENCE [LARGE SCALE GENOMIC DNA]</scope>
    <source>
        <strain evidence="1">Tucson</strain>
    </source>
</reference>
<sequence>MKFKYILHFLDICEVFLDKCNNYRDILSIYKVFKSKRINDNIIYYILKNKKYFENNDLIELLNNLTLSYSNINNLLYKYKNHEKIILFIITRFLIPNSIINLHSDVICYILSCYNIKSTIYKNIYKKYKNTLLCNKLTNSVIQHNININKILPFVKLNDEQINLILNNNIYKHVLIKMLLYNDISSDIINKNKYNILNALLLINKVYFSHHKIKKILLNIISNDIEYTKILIFNFNLNEYYISNILNIHNDKNILSLMLQTQNISNHIIDKYYDEIIELINCNNVSSISIYFYFNSIKNHPIYKNIINEYINNNDINRLLYIINIIQLPINTIYVIFEKYKNEYNIILNLLLYQNIIPKMFNKYYKYIYEIFLKNIDNECIINILYNKYKNYKIFNNILKYILENINTYVKLYTLIMNVNLKQKHYEYILKIYKNENLY</sequence>
<proteinExistence type="predicted"/>
<evidence type="ECO:0000313" key="2">
    <source>
        <dbReference type="Proteomes" id="UP000172353"/>
    </source>
</evidence>